<protein>
    <recommendedName>
        <fullName evidence="2">Glycine zipper family protein</fullName>
    </recommendedName>
</protein>
<accession>A0A1V0SAQ5</accession>
<proteinExistence type="predicted"/>
<reference evidence="1" key="1">
    <citation type="journal article" date="2017" name="Science">
        <title>Giant viruses with an expanded complement of translation system components.</title>
        <authorList>
            <person name="Schulz F."/>
            <person name="Yutin N."/>
            <person name="Ivanova N.N."/>
            <person name="Ortega D.R."/>
            <person name="Lee T.K."/>
            <person name="Vierheilig J."/>
            <person name="Daims H."/>
            <person name="Horn M."/>
            <person name="Wagner M."/>
            <person name="Jensen G.J."/>
            <person name="Kyrpides N.C."/>
            <person name="Koonin E.V."/>
            <person name="Woyke T."/>
        </authorList>
    </citation>
    <scope>NUCLEOTIDE SEQUENCE</scope>
    <source>
        <strain evidence="1">CTV1</strain>
    </source>
</reference>
<evidence type="ECO:0008006" key="2">
    <source>
        <dbReference type="Google" id="ProtNLM"/>
    </source>
</evidence>
<evidence type="ECO:0000313" key="1">
    <source>
        <dbReference type="EMBL" id="ARF08771.1"/>
    </source>
</evidence>
<organism evidence="1">
    <name type="scientific">Catovirus CTV1</name>
    <dbReference type="NCBI Taxonomy" id="1977631"/>
    <lineage>
        <taxon>Viruses</taxon>
        <taxon>Varidnaviria</taxon>
        <taxon>Bamfordvirae</taxon>
        <taxon>Nucleocytoviricota</taxon>
        <taxon>Megaviricetes</taxon>
        <taxon>Imitervirales</taxon>
        <taxon>Mimiviridae</taxon>
        <taxon>Klosneuvirinae</taxon>
        <taxon>Catovirus</taxon>
    </lineage>
</organism>
<sequence length="208" mass="23627">MNNMETEFKLINFVNDNQRQDDTVLIPESIFAESVKNFQEHKRTFMYTNYGLAHGIGLSAMTFATTIGSFGGPLGMAVGTGVGGIIWGICGATGTIIDRCVISSKDVVLTDDYKYYQNYKNIYLGDKKEYIDYFPTKFNSRYIDTIKIKIDSTEISNIFGPDKKHDYKGEISGEFNGFQLMSLDSCKLYPINQYNEDMIIKIEHNVFI</sequence>
<gene>
    <name evidence="1" type="ORF">Catovirus_1_821</name>
</gene>
<dbReference type="EMBL" id="KY684083">
    <property type="protein sequence ID" value="ARF08771.1"/>
    <property type="molecule type" value="Genomic_DNA"/>
</dbReference>
<name>A0A1V0SAQ5_9VIRU</name>